<dbReference type="AlphaFoldDB" id="A0A0K2VDC0"/>
<organism evidence="1">
    <name type="scientific">Lepeophtheirus salmonis</name>
    <name type="common">Salmon louse</name>
    <name type="synonym">Caligus salmonis</name>
    <dbReference type="NCBI Taxonomy" id="72036"/>
    <lineage>
        <taxon>Eukaryota</taxon>
        <taxon>Metazoa</taxon>
        <taxon>Ecdysozoa</taxon>
        <taxon>Arthropoda</taxon>
        <taxon>Crustacea</taxon>
        <taxon>Multicrustacea</taxon>
        <taxon>Hexanauplia</taxon>
        <taxon>Copepoda</taxon>
        <taxon>Siphonostomatoida</taxon>
        <taxon>Caligidae</taxon>
        <taxon>Lepeophtheirus</taxon>
    </lineage>
</organism>
<protein>
    <submittedName>
        <fullName evidence="1">Uncharacterized protein</fullName>
    </submittedName>
</protein>
<accession>A0A0K2VDC0</accession>
<sequence>MYVRRMGLRTIIIYAFVVPCHREIKINYKLCVPLSPILPIFKLHKKYRENKLFRCCDPLK</sequence>
<proteinExistence type="predicted"/>
<name>A0A0K2VDC0_LEPSM</name>
<reference evidence="1" key="1">
    <citation type="submission" date="2014-05" db="EMBL/GenBank/DDBJ databases">
        <authorList>
            <person name="Chronopoulou M."/>
        </authorList>
    </citation>
    <scope>NUCLEOTIDE SEQUENCE</scope>
    <source>
        <tissue evidence="1">Whole organism</tissue>
    </source>
</reference>
<evidence type="ECO:0000313" key="1">
    <source>
        <dbReference type="EMBL" id="CDW48533.1"/>
    </source>
</evidence>
<dbReference type="EMBL" id="HACA01031172">
    <property type="protein sequence ID" value="CDW48533.1"/>
    <property type="molecule type" value="Transcribed_RNA"/>
</dbReference>